<evidence type="ECO:0000256" key="1">
    <source>
        <dbReference type="ARBA" id="ARBA00023015"/>
    </source>
</evidence>
<keyword evidence="1" id="KW-0805">Transcription regulation</keyword>
<sequence length="151" mass="17211">MKLDLTDKQIIQLLGADARMSNNQMAKAIGVTEGTVRNRIQKLIQNKIIKIAVINNINRMDNPAVAFVGLDVETRSKDSIAKSLSKMKEVRFVSTLIGRHDLMAFILAEDITKLSRVLYEDISSLPGVRFFESSIGLKYYKYDYRWARILD</sequence>
<evidence type="ECO:0000313" key="5">
    <source>
        <dbReference type="EMBL" id="KRO41333.1"/>
    </source>
</evidence>
<accession>A0A0R2PTW1</accession>
<comment type="caution">
    <text evidence="5">The sequence shown here is derived from an EMBL/GenBank/DDBJ whole genome shotgun (WGS) entry which is preliminary data.</text>
</comment>
<dbReference type="InterPro" id="IPR036390">
    <property type="entry name" value="WH_DNA-bd_sf"/>
</dbReference>
<evidence type="ECO:0000313" key="6">
    <source>
        <dbReference type="Proteomes" id="UP000050874"/>
    </source>
</evidence>
<organism evidence="5 6">
    <name type="scientific">SAR86 cluster bacterium BACL1 MAG-120920-bin57</name>
    <dbReference type="NCBI Taxonomy" id="1655571"/>
    <lineage>
        <taxon>Bacteria</taxon>
        <taxon>Pseudomonadati</taxon>
        <taxon>Pseudomonadota</taxon>
        <taxon>Gammaproteobacteria</taxon>
        <taxon>SAR86 cluster</taxon>
    </lineage>
</organism>
<dbReference type="Pfam" id="PF13404">
    <property type="entry name" value="HTH_AsnC-type"/>
    <property type="match status" value="1"/>
</dbReference>
<dbReference type="InterPro" id="IPR011008">
    <property type="entry name" value="Dimeric_a/b-barrel"/>
</dbReference>
<dbReference type="Gene3D" id="1.10.10.10">
    <property type="entry name" value="Winged helix-like DNA-binding domain superfamily/Winged helix DNA-binding domain"/>
    <property type="match status" value="1"/>
</dbReference>
<reference evidence="6" key="1">
    <citation type="submission" date="2015-10" db="EMBL/GenBank/DDBJ databases">
        <title>Metagenome-Assembled Genomes uncover a global brackish microbiome.</title>
        <authorList>
            <person name="Hugerth L.W."/>
            <person name="Larsson J."/>
            <person name="Alneberg J."/>
            <person name="Lindh M.V."/>
            <person name="Legrand C."/>
            <person name="Pinhassi J."/>
            <person name="Andersson A."/>
        </authorList>
    </citation>
    <scope>NUCLEOTIDE SEQUENCE [LARGE SCALE GENOMIC DNA]</scope>
</reference>
<dbReference type="GO" id="GO:0043565">
    <property type="term" value="F:sequence-specific DNA binding"/>
    <property type="evidence" value="ECO:0007669"/>
    <property type="project" value="InterPro"/>
</dbReference>
<evidence type="ECO:0000259" key="4">
    <source>
        <dbReference type="PROSITE" id="PS50956"/>
    </source>
</evidence>
<gene>
    <name evidence="5" type="ORF">ABR63_06620</name>
</gene>
<protein>
    <recommendedName>
        <fullName evidence="4">HTH asnC-type domain-containing protein</fullName>
    </recommendedName>
</protein>
<evidence type="ECO:0000256" key="2">
    <source>
        <dbReference type="ARBA" id="ARBA00023125"/>
    </source>
</evidence>
<dbReference type="PANTHER" id="PTHR30154:SF34">
    <property type="entry name" value="TRANSCRIPTIONAL REGULATOR AZLB"/>
    <property type="match status" value="1"/>
</dbReference>
<feature type="domain" description="HTH asnC-type" evidence="4">
    <location>
        <begin position="3"/>
        <end position="71"/>
    </location>
</feature>
<dbReference type="SUPFAM" id="SSF46785">
    <property type="entry name" value="Winged helix' DNA-binding domain"/>
    <property type="match status" value="1"/>
</dbReference>
<dbReference type="AlphaFoldDB" id="A0A0R2PTW1"/>
<proteinExistence type="predicted"/>
<dbReference type="SMART" id="SM00344">
    <property type="entry name" value="HTH_ASNC"/>
    <property type="match status" value="1"/>
</dbReference>
<keyword evidence="3" id="KW-0804">Transcription</keyword>
<dbReference type="PROSITE" id="PS50956">
    <property type="entry name" value="HTH_ASNC_2"/>
    <property type="match status" value="1"/>
</dbReference>
<dbReference type="InterPro" id="IPR019888">
    <property type="entry name" value="Tscrpt_reg_AsnC-like"/>
</dbReference>
<keyword evidence="2" id="KW-0238">DNA-binding</keyword>
<dbReference type="InterPro" id="IPR054609">
    <property type="entry name" value="PF0864-like_C"/>
</dbReference>
<dbReference type="GO" id="GO:0005829">
    <property type="term" value="C:cytosol"/>
    <property type="evidence" value="ECO:0007669"/>
    <property type="project" value="TreeGrafter"/>
</dbReference>
<dbReference type="PRINTS" id="PR00033">
    <property type="entry name" value="HTHASNC"/>
</dbReference>
<dbReference type="SUPFAM" id="SSF54909">
    <property type="entry name" value="Dimeric alpha+beta barrel"/>
    <property type="match status" value="1"/>
</dbReference>
<dbReference type="EMBL" id="LIAV01000007">
    <property type="protein sequence ID" value="KRO41333.1"/>
    <property type="molecule type" value="Genomic_DNA"/>
</dbReference>
<dbReference type="Proteomes" id="UP000050874">
    <property type="component" value="Unassembled WGS sequence"/>
</dbReference>
<dbReference type="GO" id="GO:0043200">
    <property type="term" value="P:response to amino acid"/>
    <property type="evidence" value="ECO:0007669"/>
    <property type="project" value="TreeGrafter"/>
</dbReference>
<dbReference type="Gene3D" id="3.30.70.920">
    <property type="match status" value="1"/>
</dbReference>
<evidence type="ECO:0000256" key="3">
    <source>
        <dbReference type="ARBA" id="ARBA00023163"/>
    </source>
</evidence>
<dbReference type="InterPro" id="IPR036388">
    <property type="entry name" value="WH-like_DNA-bd_sf"/>
</dbReference>
<dbReference type="PANTHER" id="PTHR30154">
    <property type="entry name" value="LEUCINE-RESPONSIVE REGULATORY PROTEIN"/>
    <property type="match status" value="1"/>
</dbReference>
<name>A0A0R2PTW1_9GAMM</name>
<dbReference type="Pfam" id="PF22482">
    <property type="entry name" value="AsnC_trans_reg_3"/>
    <property type="match status" value="1"/>
</dbReference>
<dbReference type="InterPro" id="IPR000485">
    <property type="entry name" value="AsnC-type_HTH_dom"/>
</dbReference>